<proteinExistence type="inferred from homology"/>
<evidence type="ECO:0000256" key="1">
    <source>
        <dbReference type="ARBA" id="ARBA00004953"/>
    </source>
</evidence>
<accession>A0A0A2A6T7</accession>
<dbReference type="PANTHER" id="PTHR43467">
    <property type="entry name" value="COBALT-PRECORRIN-2 C(20)-METHYLTRANSFERASE"/>
    <property type="match status" value="1"/>
</dbReference>
<dbReference type="AlphaFoldDB" id="A0A0A2A6T7"/>
<dbReference type="GO" id="GO:0009236">
    <property type="term" value="P:cobalamin biosynthetic process"/>
    <property type="evidence" value="ECO:0007669"/>
    <property type="project" value="UniProtKB-UniRule"/>
</dbReference>
<evidence type="ECO:0000313" key="8">
    <source>
        <dbReference type="EMBL" id="KGF97330.1"/>
    </source>
</evidence>
<keyword evidence="4 8" id="KW-0808">Transferase</keyword>
<dbReference type="GO" id="GO:0032259">
    <property type="term" value="P:methylation"/>
    <property type="evidence" value="ECO:0007669"/>
    <property type="project" value="UniProtKB-KW"/>
</dbReference>
<organism evidence="8 9">
    <name type="scientific">Prochlorococcus marinus str. MIT 9302</name>
    <dbReference type="NCBI Taxonomy" id="74545"/>
    <lineage>
        <taxon>Bacteria</taxon>
        <taxon>Bacillati</taxon>
        <taxon>Cyanobacteriota</taxon>
        <taxon>Cyanophyceae</taxon>
        <taxon>Synechococcales</taxon>
        <taxon>Prochlorococcaceae</taxon>
        <taxon>Prochlorococcus</taxon>
    </lineage>
</organism>
<protein>
    <submittedName>
        <fullName evidence="8">Cobalt-precorrin-2 C20-methyltransferase</fullName>
        <ecNumber evidence="8">2.1.1.130</ecNumber>
    </submittedName>
</protein>
<dbReference type="SUPFAM" id="SSF53790">
    <property type="entry name" value="Tetrapyrrole methylase"/>
    <property type="match status" value="1"/>
</dbReference>
<comment type="pathway">
    <text evidence="1">Cofactor biosynthesis; adenosylcobalamin biosynthesis.</text>
</comment>
<dbReference type="GO" id="GO:0030788">
    <property type="term" value="F:precorrin-2 C20-methyltransferase activity"/>
    <property type="evidence" value="ECO:0007669"/>
    <property type="project" value="UniProtKB-EC"/>
</dbReference>
<feature type="domain" description="Tetrapyrrole methylase" evidence="7">
    <location>
        <begin position="20"/>
        <end position="228"/>
    </location>
</feature>
<dbReference type="EMBL" id="JNAM01000010">
    <property type="protein sequence ID" value="KGF97330.1"/>
    <property type="molecule type" value="Genomic_DNA"/>
</dbReference>
<keyword evidence="3 8" id="KW-0489">Methyltransferase</keyword>
<dbReference type="EC" id="2.1.1.130" evidence="8"/>
<keyword evidence="2" id="KW-0169">Cobalamin biosynthesis</keyword>
<dbReference type="InterPro" id="IPR012382">
    <property type="entry name" value="CobI/CbiL"/>
</dbReference>
<evidence type="ECO:0000256" key="2">
    <source>
        <dbReference type="ARBA" id="ARBA00022573"/>
    </source>
</evidence>
<reference evidence="9" key="1">
    <citation type="journal article" date="2014" name="Sci. Data">
        <title>Genomes of diverse isolates of the marine cyanobacterium Prochlorococcus.</title>
        <authorList>
            <person name="Biller S."/>
            <person name="Berube P."/>
            <person name="Thompson J."/>
            <person name="Kelly L."/>
            <person name="Roggensack S."/>
            <person name="Awad L."/>
            <person name="Roache-Johnson K."/>
            <person name="Ding H."/>
            <person name="Giovannoni S.J."/>
            <person name="Moore L.R."/>
            <person name="Chisholm S.W."/>
        </authorList>
    </citation>
    <scope>NUCLEOTIDE SEQUENCE [LARGE SCALE GENOMIC DNA]</scope>
    <source>
        <strain evidence="9">MIT 9302</strain>
    </source>
</reference>
<evidence type="ECO:0000256" key="6">
    <source>
        <dbReference type="PIRNR" id="PIRNR036427"/>
    </source>
</evidence>
<dbReference type="STRING" id="74545.EU96_1042"/>
<dbReference type="Gene3D" id="3.30.950.10">
    <property type="entry name" value="Methyltransferase, Cobalt-precorrin-4 Transmethylase, Domain 2"/>
    <property type="match status" value="1"/>
</dbReference>
<keyword evidence="5" id="KW-0949">S-adenosyl-L-methionine</keyword>
<comment type="caution">
    <text evidence="8">The sequence shown here is derived from an EMBL/GenBank/DDBJ whole genome shotgun (WGS) entry which is preliminary data.</text>
</comment>
<evidence type="ECO:0000256" key="3">
    <source>
        <dbReference type="ARBA" id="ARBA00022603"/>
    </source>
</evidence>
<dbReference type="InterPro" id="IPR035996">
    <property type="entry name" value="4pyrrol_Methylase_sf"/>
</dbReference>
<dbReference type="PANTHER" id="PTHR43467:SF2">
    <property type="entry name" value="COBALT-PRECORRIN-2 C(20)-METHYLTRANSFERASE"/>
    <property type="match status" value="1"/>
</dbReference>
<dbReference type="InterPro" id="IPR014777">
    <property type="entry name" value="4pyrrole_Mease_sub1"/>
</dbReference>
<evidence type="ECO:0000313" key="9">
    <source>
        <dbReference type="Proteomes" id="UP000030445"/>
    </source>
</evidence>
<dbReference type="Pfam" id="PF00590">
    <property type="entry name" value="TP_methylase"/>
    <property type="match status" value="1"/>
</dbReference>
<dbReference type="InterPro" id="IPR014776">
    <property type="entry name" value="4pyrrole_Mease_sub2"/>
</dbReference>
<evidence type="ECO:0000259" key="7">
    <source>
        <dbReference type="Pfam" id="PF00590"/>
    </source>
</evidence>
<gene>
    <name evidence="8" type="ORF">EU96_1042</name>
</gene>
<dbReference type="PIRSF" id="PIRSF036427">
    <property type="entry name" value="Precrrn-2_mtase"/>
    <property type="match status" value="1"/>
</dbReference>
<dbReference type="eggNOG" id="COG2243">
    <property type="taxonomic scope" value="Bacteria"/>
</dbReference>
<dbReference type="CDD" id="cd11645">
    <property type="entry name" value="Precorrin_2_C20_MT"/>
    <property type="match status" value="1"/>
</dbReference>
<dbReference type="Gene3D" id="3.40.1010.10">
    <property type="entry name" value="Cobalt-precorrin-4 Transmethylase, Domain 1"/>
    <property type="match status" value="1"/>
</dbReference>
<dbReference type="Proteomes" id="UP000030445">
    <property type="component" value="Unassembled WGS sequence"/>
</dbReference>
<dbReference type="OrthoDB" id="9804789at2"/>
<sequence length="251" mass="28010">MLIKKILTVFKDYKSDSASFSIVGVGPGDPSLLTIAAVDAIKKAKVIVFPISDDNKKSFAAEIVKKYTKFKKNIPIIFPMARKDFDPDEIWSNAVEKIVKFIKNGESVVLLCLGDTSIFASSSNILRIIKHNYPEIITKTIPGISSLSATAALNDFDLVKKGETLIIKECPSSNSELASLIRDSRENKTVLAIMKIGKRWNLVRETLKKEDIFKKSLIALSVGTPDQIIQYASQYNKDVMPYFSLILIRFD</sequence>
<dbReference type="RefSeq" id="WP_032526700.1">
    <property type="nucleotide sequence ID" value="NZ_CP138951.1"/>
</dbReference>
<name>A0A0A2A6T7_PROMR</name>
<evidence type="ECO:0000256" key="5">
    <source>
        <dbReference type="ARBA" id="ARBA00022691"/>
    </source>
</evidence>
<dbReference type="InterPro" id="IPR000878">
    <property type="entry name" value="4pyrrol_Mease"/>
</dbReference>
<comment type="similarity">
    <text evidence="6">Belongs to the precorrin methyltransferase family.</text>
</comment>
<evidence type="ECO:0000256" key="4">
    <source>
        <dbReference type="ARBA" id="ARBA00022679"/>
    </source>
</evidence>